<dbReference type="Pfam" id="PF13517">
    <property type="entry name" value="FG-GAP_3"/>
    <property type="match status" value="2"/>
</dbReference>
<evidence type="ECO:0000256" key="1">
    <source>
        <dbReference type="ARBA" id="ARBA00022729"/>
    </source>
</evidence>
<name>A0ABR3WN43_9PEZI</name>
<sequence length="1328" mass="145520">MSRLAEWLGVCTLAVLLTGRAAAAPHPSGYGRNGSLPMIHAVRQSDDTFDVTDLSYIRKLAALGDSYSAGIGAGNRLGSLLEIDSQGGKYITQDVSYPRYDHSYPSLVSQDPAFGDTPPDFQYLSCSGAVTEDVLEKQLPKLEPNQQAILLSIGGNDAELVDILNQCVFQFSTLNPGKIDIEEVKSKASQYDWAKNYDFEALARGCETQLARSAGLIASTDLANRWDAITTQAKAKLAAGGKIYWTGYAKFFAEDLSHYCDHVTWEMWIHKALYWQDKEYLTTDHRRVMNDLVDQMNTQLARAAERAGPDVIFIDYDDYVGHFHGRYCEAGVDESTTESTTRTGLMFYELNTADLGGTSPWKRSDDNPSNGSFMGEVDIFAEITKLLDPDSYYANQEVMANVLAAEMPDLKVEAAAGLLPNLIPDGYGRVFHPQILLHELIASLIIWNMMNVNEINHGLEPLPEQLGISACLSGIDPPPTQDHFLRILPLGASIVWGVGSSSGNGFRKPLRDALRQAGWDVNMVGSQNHGDMIDNNVEAKSGNRVDQIQAASALSTKYQPNVVIVNGGTNDCLQSYGISTFASRYNALLDSLYGAIPDVTIIASLVIPGTANGIPQNRDAVNGQIRNLVADRRGRGQKIVLADVDSPAGFFTTANLVADGTHPDDEGHRRLAALYVRAIEDAHSAGFLSPPADTGMSDNPGAAGGNNQCDKTYASGQSHGPVDTQAGSGLDDGPYLHSSSADESEIPRFGSFISRPAFNLKFARLNEPFGNHDMINHFKDGSYDLYFIYSNMGAGWDEKRFTLPPFADCADEGIRFVDVNDDLVCIAANGDTSVSINRGNYSFSGPQVWKNNEGSILERIHLPDIDGDGRADYCVALDNGDIKCWRNGGQGDLPAYWQPLGVVFMGKGFGDVRGIRFFDLNGDGRDDWIWMDDTGRTWTYMNNRGCDKGSLTPLWRAGHNADGSNYTHAGMGKTVGREYIHFAKVFGEPEAFSLGGRADYVWAEDVGTFQGFTSKLHIPHVWQNRGSGATKLKADGDRYCNMMGHANGAMDYVWVHSTGYMVLYESLGGTFPGTAPFWGPHYRIWTPSSYYDMDIDRRDLHLADWDGDGLCDVIYVDPDSGQMNVWLNQYKKTGSFASWGPLIHVGPRGDQKACTEKRGVGIFDLAVRFADITGNGLADYLCMEKDGRTWGYLQEDDGSLVYVQQIKKSEGKDRANLRWADVNADGRADLLWSDKFTGDTTVWYNRGPIAASGSSFTWDYQGPVFQGAAQGSCLNWPDLDGNGRADMHVVDSLTNTAQTWFNLCPGEGEADNGDDDDTLTAAPLPRLS</sequence>
<reference evidence="5 6" key="1">
    <citation type="journal article" date="2024" name="Commun. Biol.">
        <title>Comparative genomic analysis of thermophilic fungi reveals convergent evolutionary adaptations and gene losses.</title>
        <authorList>
            <person name="Steindorff A.S."/>
            <person name="Aguilar-Pontes M.V."/>
            <person name="Robinson A.J."/>
            <person name="Andreopoulos B."/>
            <person name="LaButti K."/>
            <person name="Kuo A."/>
            <person name="Mondo S."/>
            <person name="Riley R."/>
            <person name="Otillar R."/>
            <person name="Haridas S."/>
            <person name="Lipzen A."/>
            <person name="Grimwood J."/>
            <person name="Schmutz J."/>
            <person name="Clum A."/>
            <person name="Reid I.D."/>
            <person name="Moisan M.C."/>
            <person name="Butler G."/>
            <person name="Nguyen T.T.M."/>
            <person name="Dewar K."/>
            <person name="Conant G."/>
            <person name="Drula E."/>
            <person name="Henrissat B."/>
            <person name="Hansel C."/>
            <person name="Singer S."/>
            <person name="Hutchinson M.I."/>
            <person name="de Vries R.P."/>
            <person name="Natvig D.O."/>
            <person name="Powell A.J."/>
            <person name="Tsang A."/>
            <person name="Grigoriev I.V."/>
        </authorList>
    </citation>
    <scope>NUCLEOTIDE SEQUENCE [LARGE SCALE GENOMIC DNA]</scope>
    <source>
        <strain evidence="5 6">ATCC 24622</strain>
    </source>
</reference>
<feature type="domain" description="SGNH hydrolase-type esterase" evidence="4">
    <location>
        <begin position="490"/>
        <end position="670"/>
    </location>
</feature>
<feature type="region of interest" description="Disordered" evidence="2">
    <location>
        <begin position="687"/>
        <end position="742"/>
    </location>
</feature>
<dbReference type="Pfam" id="PF13472">
    <property type="entry name" value="Lipase_GDSL_2"/>
    <property type="match status" value="2"/>
</dbReference>
<dbReference type="PANTHER" id="PTHR30383">
    <property type="entry name" value="THIOESTERASE 1/PROTEASE 1/LYSOPHOSPHOLIPASE L1"/>
    <property type="match status" value="1"/>
</dbReference>
<evidence type="ECO:0000259" key="4">
    <source>
        <dbReference type="Pfam" id="PF13472"/>
    </source>
</evidence>
<evidence type="ECO:0000256" key="3">
    <source>
        <dbReference type="SAM" id="SignalP"/>
    </source>
</evidence>
<comment type="caution">
    <text evidence="5">The sequence shown here is derived from an EMBL/GenBank/DDBJ whole genome shotgun (WGS) entry which is preliminary data.</text>
</comment>
<evidence type="ECO:0000313" key="6">
    <source>
        <dbReference type="Proteomes" id="UP001586593"/>
    </source>
</evidence>
<evidence type="ECO:0000256" key="2">
    <source>
        <dbReference type="SAM" id="MobiDB-lite"/>
    </source>
</evidence>
<dbReference type="InterPro" id="IPR036514">
    <property type="entry name" value="SGNH_hydro_sf"/>
</dbReference>
<dbReference type="InterPro" id="IPR013830">
    <property type="entry name" value="SGNH_hydro"/>
</dbReference>
<dbReference type="InterPro" id="IPR037460">
    <property type="entry name" value="SEST-like"/>
</dbReference>
<dbReference type="InterPro" id="IPR051532">
    <property type="entry name" value="Ester_Hydrolysis_Enzymes"/>
</dbReference>
<dbReference type="CDD" id="cd01823">
    <property type="entry name" value="SEST_like"/>
    <property type="match status" value="1"/>
</dbReference>
<feature type="region of interest" description="Disordered" evidence="2">
    <location>
        <begin position="1306"/>
        <end position="1328"/>
    </location>
</feature>
<accession>A0ABR3WN43</accession>
<dbReference type="SUPFAM" id="SSF52266">
    <property type="entry name" value="SGNH hydrolase"/>
    <property type="match status" value="2"/>
</dbReference>
<keyword evidence="6" id="KW-1185">Reference proteome</keyword>
<feature type="domain" description="SGNH hydrolase-type esterase" evidence="4">
    <location>
        <begin position="62"/>
        <end position="322"/>
    </location>
</feature>
<proteinExistence type="predicted"/>
<feature type="compositionally biased region" description="Acidic residues" evidence="2">
    <location>
        <begin position="1308"/>
        <end position="1318"/>
    </location>
</feature>
<dbReference type="SUPFAM" id="SSF69318">
    <property type="entry name" value="Integrin alpha N-terminal domain"/>
    <property type="match status" value="2"/>
</dbReference>
<feature type="chain" id="PRO_5046617611" description="SGNH hydrolase-type esterase domain-containing protein" evidence="3">
    <location>
        <begin position="24"/>
        <end position="1328"/>
    </location>
</feature>
<dbReference type="InterPro" id="IPR013517">
    <property type="entry name" value="FG-GAP"/>
</dbReference>
<dbReference type="InterPro" id="IPR028994">
    <property type="entry name" value="Integrin_alpha_N"/>
</dbReference>
<dbReference type="CDD" id="cd01833">
    <property type="entry name" value="XynB_like"/>
    <property type="match status" value="1"/>
</dbReference>
<protein>
    <recommendedName>
        <fullName evidence="4">SGNH hydrolase-type esterase domain-containing protein</fullName>
    </recommendedName>
</protein>
<dbReference type="PANTHER" id="PTHR30383:SF31">
    <property type="entry name" value="SGNH HYDROLASE-TYPE ESTERASE DOMAIN-CONTAINING PROTEIN-RELATED"/>
    <property type="match status" value="1"/>
</dbReference>
<dbReference type="EMBL" id="JAZHXJ010000310">
    <property type="protein sequence ID" value="KAL1864953.1"/>
    <property type="molecule type" value="Genomic_DNA"/>
</dbReference>
<dbReference type="Gene3D" id="3.40.50.1110">
    <property type="entry name" value="SGNH hydrolase"/>
    <property type="match status" value="2"/>
</dbReference>
<feature type="compositionally biased region" description="Polar residues" evidence="2">
    <location>
        <begin position="705"/>
        <end position="718"/>
    </location>
</feature>
<organism evidence="5 6">
    <name type="scientific">Phialemonium thermophilum</name>
    <dbReference type="NCBI Taxonomy" id="223376"/>
    <lineage>
        <taxon>Eukaryota</taxon>
        <taxon>Fungi</taxon>
        <taxon>Dikarya</taxon>
        <taxon>Ascomycota</taxon>
        <taxon>Pezizomycotina</taxon>
        <taxon>Sordariomycetes</taxon>
        <taxon>Sordariomycetidae</taxon>
        <taxon>Cephalothecales</taxon>
        <taxon>Cephalothecaceae</taxon>
        <taxon>Phialemonium</taxon>
    </lineage>
</organism>
<dbReference type="Proteomes" id="UP001586593">
    <property type="component" value="Unassembled WGS sequence"/>
</dbReference>
<keyword evidence="1 3" id="KW-0732">Signal</keyword>
<feature type="signal peptide" evidence="3">
    <location>
        <begin position="1"/>
        <end position="23"/>
    </location>
</feature>
<evidence type="ECO:0000313" key="5">
    <source>
        <dbReference type="EMBL" id="KAL1864953.1"/>
    </source>
</evidence>
<gene>
    <name evidence="5" type="ORF">VTK73DRAFT_5582</name>
</gene>